<dbReference type="InterPro" id="IPR014746">
    <property type="entry name" value="Gln_synth/guanido_kin_cat_dom"/>
</dbReference>
<dbReference type="STRING" id="29760.D7TBM5"/>
<keyword evidence="2" id="KW-1185">Reference proteome</keyword>
<evidence type="ECO:0000313" key="1">
    <source>
        <dbReference type="EMBL" id="CBI28060.3"/>
    </source>
</evidence>
<evidence type="ECO:0000313" key="2">
    <source>
        <dbReference type="Proteomes" id="UP000009183"/>
    </source>
</evidence>
<dbReference type="GO" id="GO:0003824">
    <property type="term" value="F:catalytic activity"/>
    <property type="evidence" value="ECO:0007669"/>
    <property type="project" value="InterPro"/>
</dbReference>
<organism evidence="1 2">
    <name type="scientific">Vitis vinifera</name>
    <name type="common">Grape</name>
    <dbReference type="NCBI Taxonomy" id="29760"/>
    <lineage>
        <taxon>Eukaryota</taxon>
        <taxon>Viridiplantae</taxon>
        <taxon>Streptophyta</taxon>
        <taxon>Embryophyta</taxon>
        <taxon>Tracheophyta</taxon>
        <taxon>Spermatophyta</taxon>
        <taxon>Magnoliopsida</taxon>
        <taxon>eudicotyledons</taxon>
        <taxon>Gunneridae</taxon>
        <taxon>Pentapetalae</taxon>
        <taxon>rosids</taxon>
        <taxon>Vitales</taxon>
        <taxon>Vitaceae</taxon>
        <taxon>Viteae</taxon>
        <taxon>Vitis</taxon>
    </lineage>
</organism>
<dbReference type="HOGENOM" id="CLU_1279644_0_0_1"/>
<dbReference type="EMBL" id="FN595756">
    <property type="protein sequence ID" value="CBI28060.3"/>
    <property type="molecule type" value="Genomic_DNA"/>
</dbReference>
<proteinExistence type="predicted"/>
<accession>D7TBM5</accession>
<gene>
    <name evidence="1" type="ordered locus">VIT_11s0016g03800</name>
</gene>
<dbReference type="OrthoDB" id="1738080at2759"/>
<dbReference type="PANTHER" id="PTHR33675">
    <property type="entry name" value="NUCLEAR RECEPTOR FAMILY 2 GROUP C PROTEIN"/>
    <property type="match status" value="1"/>
</dbReference>
<dbReference type="Proteomes" id="UP000009183">
    <property type="component" value="Chromosome 11"/>
</dbReference>
<name>D7TBM5_VITVI</name>
<dbReference type="InParanoid" id="D7TBM5"/>
<dbReference type="SUPFAM" id="SSF55931">
    <property type="entry name" value="Glutamine synthetase/guanido kinase"/>
    <property type="match status" value="1"/>
</dbReference>
<protein>
    <submittedName>
        <fullName evidence="1">Uncharacterized protein</fullName>
    </submittedName>
</protein>
<reference evidence="2" key="1">
    <citation type="journal article" date="2007" name="Nature">
        <title>The grapevine genome sequence suggests ancestral hexaploidization in major angiosperm phyla.</title>
        <authorList>
            <consortium name="The French-Italian Public Consortium for Grapevine Genome Characterization."/>
            <person name="Jaillon O."/>
            <person name="Aury J.-M."/>
            <person name="Noel B."/>
            <person name="Policriti A."/>
            <person name="Clepet C."/>
            <person name="Casagrande A."/>
            <person name="Choisne N."/>
            <person name="Aubourg S."/>
            <person name="Vitulo N."/>
            <person name="Jubin C."/>
            <person name="Vezzi A."/>
            <person name="Legeai F."/>
            <person name="Hugueney P."/>
            <person name="Dasilva C."/>
            <person name="Horner D."/>
            <person name="Mica E."/>
            <person name="Jublot D."/>
            <person name="Poulain J."/>
            <person name="Bruyere C."/>
            <person name="Billault A."/>
            <person name="Segurens B."/>
            <person name="Gouyvenoux M."/>
            <person name="Ugarte E."/>
            <person name="Cattonaro F."/>
            <person name="Anthouard V."/>
            <person name="Vico V."/>
            <person name="Del Fabbro C."/>
            <person name="Alaux M."/>
            <person name="Di Gaspero G."/>
            <person name="Dumas V."/>
            <person name="Felice N."/>
            <person name="Paillard S."/>
            <person name="Juman I."/>
            <person name="Moroldo M."/>
            <person name="Scalabrin S."/>
            <person name="Canaguier A."/>
            <person name="Le Clainche I."/>
            <person name="Malacrida G."/>
            <person name="Durand E."/>
            <person name="Pesole G."/>
            <person name="Laucou V."/>
            <person name="Chatelet P."/>
            <person name="Merdinoglu D."/>
            <person name="Delledonne M."/>
            <person name="Pezzotti M."/>
            <person name="Lecharny A."/>
            <person name="Scarpelli C."/>
            <person name="Artiguenave F."/>
            <person name="Pe M.E."/>
            <person name="Valle G."/>
            <person name="Morgante M."/>
            <person name="Caboche M."/>
            <person name="Adam-Blondon A.-F."/>
            <person name="Weissenbach J."/>
            <person name="Quetier F."/>
            <person name="Wincker P."/>
        </authorList>
    </citation>
    <scope>NUCLEOTIDE SEQUENCE [LARGE SCALE GENOMIC DNA]</scope>
    <source>
        <strain evidence="2">cv. Pinot noir / PN40024</strain>
    </source>
</reference>
<dbReference type="AlphaFoldDB" id="D7TBM5"/>
<dbReference type="PANTHER" id="PTHR33675:SF1">
    <property type="entry name" value="HOLOCARBOXYLASE SYNTHETASE"/>
    <property type="match status" value="1"/>
</dbReference>
<sequence>MAQGQKKGNVRASSSLITLMIKKSSSEVSEVPISMVKKSKSDAICLDEVDHTMYVSICSVVNPLTQLYTQAMNQQRLFSQACERHALEGKETEKLHPRIGPSNSLVNRNGSQPNTYICPIYMGLPDTLAVLDSRVIEFAVEMVPNISLLHFGNESYSQVDLNKVGVPLHEIVSKPKCEEAQNMVILPSYAPLPFLSVELLEKVRLVVDAILMTEGT</sequence>
<dbReference type="PaxDb" id="29760-VIT_11s0016g03800.t01"/>